<evidence type="ECO:0000313" key="1">
    <source>
        <dbReference type="EMBL" id="CAG9789516.1"/>
    </source>
</evidence>
<dbReference type="EMBL" id="OU893333">
    <property type="protein sequence ID" value="CAG9789516.1"/>
    <property type="molecule type" value="Genomic_DNA"/>
</dbReference>
<protein>
    <submittedName>
        <fullName evidence="1">Uncharacterized protein</fullName>
    </submittedName>
</protein>
<proteinExistence type="predicted"/>
<gene>
    <name evidence="1" type="ORF">DIATSA_LOCUS7244</name>
</gene>
<accession>A0A9N9R4Y0</accession>
<evidence type="ECO:0000313" key="2">
    <source>
        <dbReference type="Proteomes" id="UP001153714"/>
    </source>
</evidence>
<keyword evidence="2" id="KW-1185">Reference proteome</keyword>
<organism evidence="1 2">
    <name type="scientific">Diatraea saccharalis</name>
    <name type="common">sugarcane borer</name>
    <dbReference type="NCBI Taxonomy" id="40085"/>
    <lineage>
        <taxon>Eukaryota</taxon>
        <taxon>Metazoa</taxon>
        <taxon>Ecdysozoa</taxon>
        <taxon>Arthropoda</taxon>
        <taxon>Hexapoda</taxon>
        <taxon>Insecta</taxon>
        <taxon>Pterygota</taxon>
        <taxon>Neoptera</taxon>
        <taxon>Endopterygota</taxon>
        <taxon>Lepidoptera</taxon>
        <taxon>Glossata</taxon>
        <taxon>Ditrysia</taxon>
        <taxon>Pyraloidea</taxon>
        <taxon>Crambidae</taxon>
        <taxon>Crambinae</taxon>
        <taxon>Diatraea</taxon>
    </lineage>
</organism>
<reference evidence="1" key="1">
    <citation type="submission" date="2021-12" db="EMBL/GenBank/DDBJ databases">
        <authorList>
            <person name="King R."/>
        </authorList>
    </citation>
    <scope>NUCLEOTIDE SEQUENCE</scope>
</reference>
<dbReference type="OrthoDB" id="10635938at2759"/>
<reference evidence="1" key="2">
    <citation type="submission" date="2022-10" db="EMBL/GenBank/DDBJ databases">
        <authorList>
            <consortium name="ENA_rothamsted_submissions"/>
            <consortium name="culmorum"/>
            <person name="King R."/>
        </authorList>
    </citation>
    <scope>NUCLEOTIDE SEQUENCE</scope>
</reference>
<name>A0A9N9R4Y0_9NEOP</name>
<dbReference type="Proteomes" id="UP001153714">
    <property type="component" value="Chromosome 2"/>
</dbReference>
<sequence>MDHRNRVTIKRLRDHELAGCTKLTKVKLEDKTIVALKNTPAGNTRIRPSARESFRKLPLGGDAGRCNDVCQMENEIAKCRDGQNSRPFSLMPAPPSSGIVFNSDFLWL</sequence>
<dbReference type="AlphaFoldDB" id="A0A9N9R4Y0"/>